<accession>A0A939QJH3</accession>
<dbReference type="Pfam" id="PF22504">
    <property type="entry name" value="DUF6993"/>
    <property type="match status" value="1"/>
</dbReference>
<evidence type="ECO:0000313" key="3">
    <source>
        <dbReference type="Proteomes" id="UP000680132"/>
    </source>
</evidence>
<keyword evidence="3" id="KW-1185">Reference proteome</keyword>
<proteinExistence type="predicted"/>
<evidence type="ECO:0000259" key="1">
    <source>
        <dbReference type="Pfam" id="PF22504"/>
    </source>
</evidence>
<organism evidence="2 3">
    <name type="scientific">Microbacterium stercoris</name>
    <dbReference type="NCBI Taxonomy" id="2820289"/>
    <lineage>
        <taxon>Bacteria</taxon>
        <taxon>Bacillati</taxon>
        <taxon>Actinomycetota</taxon>
        <taxon>Actinomycetes</taxon>
        <taxon>Micrococcales</taxon>
        <taxon>Microbacteriaceae</taxon>
        <taxon>Microbacterium</taxon>
    </lineage>
</organism>
<gene>
    <name evidence="2" type="ORF">J5V96_11010</name>
</gene>
<evidence type="ECO:0000313" key="2">
    <source>
        <dbReference type="EMBL" id="MBO3664039.1"/>
    </source>
</evidence>
<dbReference type="InterPro" id="IPR054262">
    <property type="entry name" value="DUF6993"/>
</dbReference>
<dbReference type="Proteomes" id="UP000680132">
    <property type="component" value="Unassembled WGS sequence"/>
</dbReference>
<reference evidence="2" key="1">
    <citation type="submission" date="2021-03" db="EMBL/GenBank/DDBJ databases">
        <title>Microbacterium sp. nov., a novel actinobacterium isolated from cow dung.</title>
        <authorList>
            <person name="Zhang L."/>
        </authorList>
    </citation>
    <scope>NUCLEOTIDE SEQUENCE</scope>
    <source>
        <strain evidence="2">NEAU-LLB</strain>
    </source>
</reference>
<feature type="domain" description="DUF6993" evidence="1">
    <location>
        <begin position="2"/>
        <end position="83"/>
    </location>
</feature>
<dbReference type="AlphaFoldDB" id="A0A939QJH3"/>
<dbReference type="EMBL" id="JAGFOA010000004">
    <property type="protein sequence ID" value="MBO3664039.1"/>
    <property type="molecule type" value="Genomic_DNA"/>
</dbReference>
<comment type="caution">
    <text evidence="2">The sequence shown here is derived from an EMBL/GenBank/DDBJ whole genome shotgun (WGS) entry which is preliminary data.</text>
</comment>
<protein>
    <recommendedName>
        <fullName evidence="1">DUF6993 domain-containing protein</fullName>
    </recommendedName>
</protein>
<name>A0A939QJH3_9MICO</name>
<sequence length="89" mass="9498">MWATEQKTQGRAYVDALVAAGFDKAAMQVTQDRSTVDNPAEALQFSVLWRGECLVGQAGPDMSAPVATVLQAVQGGTVCLIGETRVIDW</sequence>